<dbReference type="PROSITE" id="PS01081">
    <property type="entry name" value="HTH_TETR_1"/>
    <property type="match status" value="1"/>
</dbReference>
<feature type="domain" description="HTH tetR-type" evidence="3">
    <location>
        <begin position="8"/>
        <end position="68"/>
    </location>
</feature>
<accession>A0A4P7UMX4</accession>
<keyword evidence="1 2" id="KW-0238">DNA-binding</keyword>
<evidence type="ECO:0000259" key="3">
    <source>
        <dbReference type="PROSITE" id="PS50977"/>
    </source>
</evidence>
<dbReference type="InterPro" id="IPR023772">
    <property type="entry name" value="DNA-bd_HTH_TetR-type_CS"/>
</dbReference>
<dbReference type="EMBL" id="CP036295">
    <property type="protein sequence ID" value="QCC86348.1"/>
    <property type="molecule type" value="Genomic_DNA"/>
</dbReference>
<dbReference type="PANTHER" id="PTHR43479:SF11">
    <property type="entry name" value="ACREF_ENVCD OPERON REPRESSOR-RELATED"/>
    <property type="match status" value="1"/>
</dbReference>
<dbReference type="InterPro" id="IPR049149">
    <property type="entry name" value="TetR/AcrR_C"/>
</dbReference>
<dbReference type="Proteomes" id="UP000297065">
    <property type="component" value="Chromosome"/>
</dbReference>
<dbReference type="InterPro" id="IPR009057">
    <property type="entry name" value="Homeodomain-like_sf"/>
</dbReference>
<dbReference type="PROSITE" id="PS50977">
    <property type="entry name" value="HTH_TETR_2"/>
    <property type="match status" value="1"/>
</dbReference>
<dbReference type="Gene3D" id="1.10.357.10">
    <property type="entry name" value="Tetracycline Repressor, domain 2"/>
    <property type="match status" value="1"/>
</dbReference>
<dbReference type="RefSeq" id="WP_136400444.1">
    <property type="nucleotide sequence ID" value="NZ_CP036295.1"/>
</dbReference>
<reference evidence="4 5" key="1">
    <citation type="submission" date="2019-02" db="EMBL/GenBank/DDBJ databases">
        <title>Complete Genome Sequence of Desulfovibrio desulfuricans IC1, a Sulfonate Utilizing Anaerobe.</title>
        <authorList>
            <person name="Day L.A."/>
            <person name="De Leon K.B."/>
            <person name="Wall J.D."/>
        </authorList>
    </citation>
    <scope>NUCLEOTIDE SEQUENCE [LARGE SCALE GENOMIC DNA]</scope>
    <source>
        <strain evidence="4 5">IC1</strain>
    </source>
</reference>
<dbReference type="SUPFAM" id="SSF46689">
    <property type="entry name" value="Homeodomain-like"/>
    <property type="match status" value="1"/>
</dbReference>
<organism evidence="4 5">
    <name type="scientific">Desulfovibrio desulfuricans</name>
    <dbReference type="NCBI Taxonomy" id="876"/>
    <lineage>
        <taxon>Bacteria</taxon>
        <taxon>Pseudomonadati</taxon>
        <taxon>Thermodesulfobacteriota</taxon>
        <taxon>Desulfovibrionia</taxon>
        <taxon>Desulfovibrionales</taxon>
        <taxon>Desulfovibrionaceae</taxon>
        <taxon>Desulfovibrio</taxon>
    </lineage>
</organism>
<evidence type="ECO:0000256" key="2">
    <source>
        <dbReference type="PROSITE-ProRule" id="PRU00335"/>
    </source>
</evidence>
<proteinExistence type="predicted"/>
<dbReference type="Pfam" id="PF21303">
    <property type="entry name" value="TetR_C_39"/>
    <property type="match status" value="1"/>
</dbReference>
<dbReference type="InterPro" id="IPR050624">
    <property type="entry name" value="HTH-type_Tx_Regulator"/>
</dbReference>
<dbReference type="PANTHER" id="PTHR43479">
    <property type="entry name" value="ACREF/ENVCD OPERON REPRESSOR-RELATED"/>
    <property type="match status" value="1"/>
</dbReference>
<gene>
    <name evidence="4" type="ORF">DDIC_10775</name>
</gene>
<dbReference type="InterPro" id="IPR001647">
    <property type="entry name" value="HTH_TetR"/>
</dbReference>
<evidence type="ECO:0000256" key="1">
    <source>
        <dbReference type="ARBA" id="ARBA00023125"/>
    </source>
</evidence>
<sequence length="214" mass="23963">MRIIKEHGKRRAEIVDAAEALFASKGYASTTVSDILAALNIAKGTFYHYFASKEELMDAVIARYIDTEMEAAQAIADNPQMSAEEKMFRILRASGQDNARGDRLEKESSAVGNADMHQRTMASIVLRLSPILEGIVRQGMREGIFQTEYPRECMEILLAASEFMLHGGAFAWEGAQRLQKIKALAWMAEKALGAEKGHFNYLYEKFEKDGEICD</sequence>
<evidence type="ECO:0000313" key="4">
    <source>
        <dbReference type="EMBL" id="QCC86348.1"/>
    </source>
</evidence>
<evidence type="ECO:0000313" key="5">
    <source>
        <dbReference type="Proteomes" id="UP000297065"/>
    </source>
</evidence>
<protein>
    <submittedName>
        <fullName evidence="4">TetR/AcrR family transcriptional regulator</fullName>
    </submittedName>
</protein>
<name>A0A4P7UMX4_DESDE</name>
<dbReference type="Pfam" id="PF00440">
    <property type="entry name" value="TetR_N"/>
    <property type="match status" value="1"/>
</dbReference>
<dbReference type="PRINTS" id="PR00455">
    <property type="entry name" value="HTHTETR"/>
</dbReference>
<dbReference type="OrthoDB" id="5365491at2"/>
<dbReference type="AlphaFoldDB" id="A0A4P7UMX4"/>
<dbReference type="GO" id="GO:0003677">
    <property type="term" value="F:DNA binding"/>
    <property type="evidence" value="ECO:0007669"/>
    <property type="project" value="UniProtKB-UniRule"/>
</dbReference>
<feature type="DNA-binding region" description="H-T-H motif" evidence="2">
    <location>
        <begin position="31"/>
        <end position="50"/>
    </location>
</feature>